<dbReference type="Proteomes" id="UP000029278">
    <property type="component" value="Unassembled WGS sequence"/>
</dbReference>
<dbReference type="InterPro" id="IPR005467">
    <property type="entry name" value="His_kinase_dom"/>
</dbReference>
<feature type="transmembrane region" description="Helical" evidence="14">
    <location>
        <begin position="173"/>
        <end position="194"/>
    </location>
</feature>
<dbReference type="EC" id="2.7.13.3" evidence="3"/>
<dbReference type="HOGENOM" id="CLU_020211_11_2_9"/>
<evidence type="ECO:0000256" key="2">
    <source>
        <dbReference type="ARBA" id="ARBA00004651"/>
    </source>
</evidence>
<dbReference type="GO" id="GO:0005886">
    <property type="term" value="C:plasma membrane"/>
    <property type="evidence" value="ECO:0007669"/>
    <property type="project" value="UniProtKB-SubCell"/>
</dbReference>
<dbReference type="AlphaFoldDB" id="A0A090YAS9"/>
<keyword evidence="7 14" id="KW-0812">Transmembrane</keyword>
<evidence type="ECO:0000256" key="10">
    <source>
        <dbReference type="ARBA" id="ARBA00022840"/>
    </source>
</evidence>
<dbReference type="SUPFAM" id="SSF55785">
    <property type="entry name" value="PYP-like sensor domain (PAS domain)"/>
    <property type="match status" value="1"/>
</dbReference>
<keyword evidence="9" id="KW-0418">Kinase</keyword>
<dbReference type="PROSITE" id="PS50112">
    <property type="entry name" value="PAS"/>
    <property type="match status" value="1"/>
</dbReference>
<comment type="catalytic activity">
    <reaction evidence="1">
        <text>ATP + protein L-histidine = ADP + protein N-phospho-L-histidine.</text>
        <dbReference type="EC" id="2.7.13.3"/>
    </reaction>
</comment>
<dbReference type="InterPro" id="IPR029151">
    <property type="entry name" value="Sensor-like_sf"/>
</dbReference>
<dbReference type="InterPro" id="IPR004358">
    <property type="entry name" value="Sig_transdc_His_kin-like_C"/>
</dbReference>
<proteinExistence type="predicted"/>
<evidence type="ECO:0000256" key="14">
    <source>
        <dbReference type="SAM" id="Phobius"/>
    </source>
</evidence>
<comment type="caution">
    <text evidence="17">The sequence shown here is derived from an EMBL/GenBank/DDBJ whole genome shotgun (WGS) entry which is preliminary data.</text>
</comment>
<evidence type="ECO:0000259" key="16">
    <source>
        <dbReference type="PROSITE" id="PS50112"/>
    </source>
</evidence>
<dbReference type="SUPFAM" id="SSF55874">
    <property type="entry name" value="ATPase domain of HSP90 chaperone/DNA topoisomerase II/histidine kinase"/>
    <property type="match status" value="1"/>
</dbReference>
<name>A0A090YAS9_PAEMA</name>
<dbReference type="InterPro" id="IPR033463">
    <property type="entry name" value="sCache_3"/>
</dbReference>
<evidence type="ECO:0000256" key="3">
    <source>
        <dbReference type="ARBA" id="ARBA00012438"/>
    </source>
</evidence>
<dbReference type="Pfam" id="PF17203">
    <property type="entry name" value="sCache_3_2"/>
    <property type="match status" value="1"/>
</dbReference>
<evidence type="ECO:0000256" key="7">
    <source>
        <dbReference type="ARBA" id="ARBA00022692"/>
    </source>
</evidence>
<dbReference type="SUPFAM" id="SSF103190">
    <property type="entry name" value="Sensory domain-like"/>
    <property type="match status" value="1"/>
</dbReference>
<comment type="subcellular location">
    <subcellularLocation>
        <location evidence="2">Cell membrane</location>
        <topology evidence="2">Multi-pass membrane protein</topology>
    </subcellularLocation>
</comment>
<dbReference type="Pfam" id="PF00989">
    <property type="entry name" value="PAS"/>
    <property type="match status" value="1"/>
</dbReference>
<evidence type="ECO:0000256" key="6">
    <source>
        <dbReference type="ARBA" id="ARBA00022679"/>
    </source>
</evidence>
<dbReference type="PANTHER" id="PTHR43547:SF10">
    <property type="entry name" value="SENSOR HISTIDINE KINASE DCUS"/>
    <property type="match status" value="1"/>
</dbReference>
<dbReference type="STRING" id="44252.DJ90_2192"/>
<feature type="domain" description="Histidine kinase" evidence="15">
    <location>
        <begin position="420"/>
        <end position="524"/>
    </location>
</feature>
<dbReference type="GO" id="GO:0006355">
    <property type="term" value="P:regulation of DNA-templated transcription"/>
    <property type="evidence" value="ECO:0007669"/>
    <property type="project" value="InterPro"/>
</dbReference>
<dbReference type="InterPro" id="IPR039506">
    <property type="entry name" value="SPOB_a"/>
</dbReference>
<evidence type="ECO:0000256" key="1">
    <source>
        <dbReference type="ARBA" id="ARBA00000085"/>
    </source>
</evidence>
<dbReference type="InterPro" id="IPR036890">
    <property type="entry name" value="HATPase_C_sf"/>
</dbReference>
<dbReference type="RefSeq" id="WP_082207825.1">
    <property type="nucleotide sequence ID" value="NZ_BGML01000008.1"/>
</dbReference>
<dbReference type="InterPro" id="IPR003594">
    <property type="entry name" value="HATPase_dom"/>
</dbReference>
<dbReference type="Pfam" id="PF14689">
    <property type="entry name" value="SPOB_a"/>
    <property type="match status" value="1"/>
</dbReference>
<dbReference type="GO" id="GO:0000155">
    <property type="term" value="F:phosphorelay sensor kinase activity"/>
    <property type="evidence" value="ECO:0007669"/>
    <property type="project" value="TreeGrafter"/>
</dbReference>
<keyword evidence="13 14" id="KW-0472">Membrane</keyword>
<dbReference type="FunFam" id="3.30.450.20:FF:000018">
    <property type="entry name" value="Sensor histidine kinase DcuS"/>
    <property type="match status" value="1"/>
</dbReference>
<evidence type="ECO:0000256" key="12">
    <source>
        <dbReference type="ARBA" id="ARBA00023012"/>
    </source>
</evidence>
<keyword evidence="10" id="KW-0067">ATP-binding</keyword>
<feature type="domain" description="PAS" evidence="16">
    <location>
        <begin position="212"/>
        <end position="251"/>
    </location>
</feature>
<evidence type="ECO:0000256" key="4">
    <source>
        <dbReference type="ARBA" id="ARBA00022475"/>
    </source>
</evidence>
<dbReference type="InterPro" id="IPR035965">
    <property type="entry name" value="PAS-like_dom_sf"/>
</dbReference>
<dbReference type="Gene3D" id="1.10.287.130">
    <property type="match status" value="1"/>
</dbReference>
<dbReference type="GO" id="GO:0005524">
    <property type="term" value="F:ATP binding"/>
    <property type="evidence" value="ECO:0007669"/>
    <property type="project" value="UniProtKB-KW"/>
</dbReference>
<keyword evidence="6" id="KW-0808">Transferase</keyword>
<evidence type="ECO:0000259" key="15">
    <source>
        <dbReference type="PROSITE" id="PS50109"/>
    </source>
</evidence>
<dbReference type="PRINTS" id="PR00344">
    <property type="entry name" value="BCTRLSENSOR"/>
</dbReference>
<dbReference type="OrthoDB" id="9792686at2"/>
<accession>A0A090YAS9</accession>
<feature type="transmembrane region" description="Helical" evidence="14">
    <location>
        <begin position="12"/>
        <end position="33"/>
    </location>
</feature>
<dbReference type="NCBIfam" id="NF008298">
    <property type="entry name" value="PRK11086.1"/>
    <property type="match status" value="1"/>
</dbReference>
<protein>
    <recommendedName>
        <fullName evidence="3">histidine kinase</fullName>
        <ecNumber evidence="3">2.7.13.3</ecNumber>
    </recommendedName>
</protein>
<dbReference type="GeneID" id="77007837"/>
<evidence type="ECO:0000256" key="9">
    <source>
        <dbReference type="ARBA" id="ARBA00022777"/>
    </source>
</evidence>
<keyword evidence="4" id="KW-1003">Cell membrane</keyword>
<gene>
    <name evidence="17" type="ORF">DJ90_2192</name>
</gene>
<keyword evidence="11 14" id="KW-1133">Transmembrane helix</keyword>
<dbReference type="PANTHER" id="PTHR43547">
    <property type="entry name" value="TWO-COMPONENT HISTIDINE KINASE"/>
    <property type="match status" value="1"/>
</dbReference>
<dbReference type="Gene3D" id="3.30.565.10">
    <property type="entry name" value="Histidine kinase-like ATPase, C-terminal domain"/>
    <property type="match status" value="1"/>
</dbReference>
<sequence length="532" mass="57676">MKFFGRTLRLQTTITLMVCSVLALVLLAVYLLFNMKISGLTRQDLEHKAITIARTVSRDPTVLSALNGQADAGLVQEFTEEIRTLNGVQFIVVMDGQGIRLSHPDPAKIGRHFIGGDEAAALNGKESVSIAKGTLGKSVRAFSPVIVGGKPVGAVAVGLALNDVNSAVRQNRWIIYLGMAAGGVLGVSGAVLLARRLKRMMFGMEPDEIAKLLEERSAMLQSAKEGIIAVDALGVITLINAEASRLIGITEAGGRSQELCPLLRMDKVLETGEPLNDMEMEQDGMTLLANVVPVKVNGRTQGAIATFRDKTEIDVLMERLSGVSLYVEALRAQTHEFMNKLHVMAGLNHMRRYDRLEEYLSGTIRHFQSEAGMLVKQVKDPVMAGFLLGKLSRAREAGVKMRILEEDVLPECANAETAHELVTIVGNLLENALEAEPGEENKDISVGFSHENSQLTVTVSDNGAGIPGEMIKRIYEQGFSTKGKGRGIGLYLVMRGVNKLGGRLWCQSAQGSGTKFIVRIPYEAKAWGTHDS</sequence>
<evidence type="ECO:0000256" key="5">
    <source>
        <dbReference type="ARBA" id="ARBA00022553"/>
    </source>
</evidence>
<dbReference type="PROSITE" id="PS50109">
    <property type="entry name" value="HIS_KIN"/>
    <property type="match status" value="1"/>
</dbReference>
<reference evidence="17 18" key="1">
    <citation type="submission" date="2014-04" db="EMBL/GenBank/DDBJ databases">
        <authorList>
            <person name="Bishop-Lilly K.A."/>
            <person name="Broomall S.M."/>
            <person name="Chain P.S."/>
            <person name="Chertkov O."/>
            <person name="Coyne S.R."/>
            <person name="Daligault H.E."/>
            <person name="Davenport K.W."/>
            <person name="Erkkila T."/>
            <person name="Frey K.G."/>
            <person name="Gibbons H.S."/>
            <person name="Gu W."/>
            <person name="Jaissle J."/>
            <person name="Johnson S.L."/>
            <person name="Koroleva G.I."/>
            <person name="Ladner J.T."/>
            <person name="Lo C.-C."/>
            <person name="Minogue T.D."/>
            <person name="Munk C."/>
            <person name="Palacios G.F."/>
            <person name="Redden C.L."/>
            <person name="Rosenzweig C.N."/>
            <person name="Scholz M.B."/>
            <person name="Teshima H."/>
            <person name="Xu Y."/>
        </authorList>
    </citation>
    <scope>NUCLEOTIDE SEQUENCE [LARGE SCALE GENOMIC DNA]</scope>
    <source>
        <strain evidence="17 18">8244</strain>
    </source>
</reference>
<keyword evidence="12" id="KW-0902">Two-component regulatory system</keyword>
<evidence type="ECO:0000313" key="18">
    <source>
        <dbReference type="Proteomes" id="UP000029278"/>
    </source>
</evidence>
<evidence type="ECO:0000256" key="11">
    <source>
        <dbReference type="ARBA" id="ARBA00022989"/>
    </source>
</evidence>
<dbReference type="Gene3D" id="3.30.450.20">
    <property type="entry name" value="PAS domain"/>
    <property type="match status" value="2"/>
</dbReference>
<organism evidence="17 18">
    <name type="scientific">Paenibacillus macerans</name>
    <name type="common">Bacillus macerans</name>
    <dbReference type="NCBI Taxonomy" id="44252"/>
    <lineage>
        <taxon>Bacteria</taxon>
        <taxon>Bacillati</taxon>
        <taxon>Bacillota</taxon>
        <taxon>Bacilli</taxon>
        <taxon>Bacillales</taxon>
        <taxon>Paenibacillaceae</taxon>
        <taxon>Paenibacillus</taxon>
    </lineage>
</organism>
<evidence type="ECO:0000256" key="13">
    <source>
        <dbReference type="ARBA" id="ARBA00023136"/>
    </source>
</evidence>
<keyword evidence="8" id="KW-0547">Nucleotide-binding</keyword>
<keyword evidence="5" id="KW-0597">Phosphoprotein</keyword>
<dbReference type="PATRIC" id="fig|44252.3.peg.5062"/>
<dbReference type="Pfam" id="PF02518">
    <property type="entry name" value="HATPase_c"/>
    <property type="match status" value="1"/>
</dbReference>
<dbReference type="InterPro" id="IPR013767">
    <property type="entry name" value="PAS_fold"/>
</dbReference>
<evidence type="ECO:0000256" key="8">
    <source>
        <dbReference type="ARBA" id="ARBA00022741"/>
    </source>
</evidence>
<dbReference type="EMBL" id="JMQA01000041">
    <property type="protein sequence ID" value="KFM95888.1"/>
    <property type="molecule type" value="Genomic_DNA"/>
</dbReference>
<dbReference type="SMART" id="SM00387">
    <property type="entry name" value="HATPase_c"/>
    <property type="match status" value="1"/>
</dbReference>
<evidence type="ECO:0000313" key="17">
    <source>
        <dbReference type="EMBL" id="KFM95888.1"/>
    </source>
</evidence>
<dbReference type="InterPro" id="IPR000014">
    <property type="entry name" value="PAS"/>
</dbReference>
<keyword evidence="18" id="KW-1185">Reference proteome</keyword>